<comment type="caution">
    <text evidence="3">The sequence shown here is derived from an EMBL/GenBank/DDBJ whole genome shotgun (WGS) entry which is preliminary data.</text>
</comment>
<evidence type="ECO:0000256" key="1">
    <source>
        <dbReference type="ARBA" id="ARBA00006817"/>
    </source>
</evidence>
<dbReference type="InterPro" id="IPR023393">
    <property type="entry name" value="START-like_dom_sf"/>
</dbReference>
<dbReference type="Proteomes" id="UP001220964">
    <property type="component" value="Unassembled WGS sequence"/>
</dbReference>
<gene>
    <name evidence="3" type="ORF">P1J78_00455</name>
</gene>
<dbReference type="AlphaFoldDB" id="A0AAE3NKZ5"/>
<comment type="similarity">
    <text evidence="1">Belongs to the AHA1 family.</text>
</comment>
<protein>
    <submittedName>
        <fullName evidence="3">SRPBCC domain-containing protein</fullName>
    </submittedName>
</protein>
<dbReference type="Pfam" id="PF08327">
    <property type="entry name" value="AHSA1"/>
    <property type="match status" value="1"/>
</dbReference>
<name>A0AAE3NKZ5_9RHOB</name>
<evidence type="ECO:0000259" key="2">
    <source>
        <dbReference type="Pfam" id="PF08327"/>
    </source>
</evidence>
<dbReference type="InterPro" id="IPR013538">
    <property type="entry name" value="ASHA1/2-like_C"/>
</dbReference>
<sequence>MTDATDAIVKEITVPLAPDRAFRLFTEEMADWWPLDTHSLSARDGTPARTVTVPAEEGAEVTETKPDGTTVPWGRVTGYVPGERFAMTWHVGRPEAQASHVEVTFTAVADGTRVTLVHSGWAALGTDAAALRDNDRTGWDGVFCTRYAMACAALTVPQL</sequence>
<dbReference type="RefSeq" id="WP_275565334.1">
    <property type="nucleotide sequence ID" value="NZ_JARGYC010000001.1"/>
</dbReference>
<dbReference type="EMBL" id="JARGYC010000001">
    <property type="protein sequence ID" value="MDF0599188.1"/>
    <property type="molecule type" value="Genomic_DNA"/>
</dbReference>
<feature type="domain" description="Activator of Hsp90 ATPase homologue 1/2-like C-terminal" evidence="2">
    <location>
        <begin position="17"/>
        <end position="130"/>
    </location>
</feature>
<reference evidence="3" key="1">
    <citation type="submission" date="2023-03" db="EMBL/GenBank/DDBJ databases">
        <title>Multiphase analysis and comparison of six strains from genera Psychromarinibacter, Lutimaribacter, and Maritimibacter, including a novel species: Psychromarinibacter sediminicola sp. nov.</title>
        <authorList>
            <person name="Wang Y.-H."/>
            <person name="Ye M.-Q."/>
            <person name="Du Z.-J."/>
        </authorList>
    </citation>
    <scope>NUCLEOTIDE SEQUENCE</scope>
    <source>
        <strain evidence="3">C21-152</strain>
    </source>
</reference>
<evidence type="ECO:0000313" key="3">
    <source>
        <dbReference type="EMBL" id="MDF0599188.1"/>
    </source>
</evidence>
<accession>A0AAE3NKZ5</accession>
<dbReference type="Gene3D" id="3.30.530.20">
    <property type="match status" value="1"/>
</dbReference>
<evidence type="ECO:0000313" key="4">
    <source>
        <dbReference type="Proteomes" id="UP001220964"/>
    </source>
</evidence>
<organism evidence="3 4">
    <name type="scientific">Psychromarinibacter sediminicola</name>
    <dbReference type="NCBI Taxonomy" id="3033385"/>
    <lineage>
        <taxon>Bacteria</taxon>
        <taxon>Pseudomonadati</taxon>
        <taxon>Pseudomonadota</taxon>
        <taxon>Alphaproteobacteria</taxon>
        <taxon>Rhodobacterales</taxon>
        <taxon>Paracoccaceae</taxon>
        <taxon>Psychromarinibacter</taxon>
    </lineage>
</organism>
<proteinExistence type="inferred from homology"/>
<keyword evidence="4" id="KW-1185">Reference proteome</keyword>
<dbReference type="SUPFAM" id="SSF55961">
    <property type="entry name" value="Bet v1-like"/>
    <property type="match status" value="1"/>
</dbReference>